<sequence length="84" mass="9020">MGDERPGELGSGGTFEVFAEMPTSAEPRKGALDDPAPAIGQDVLKPLEVASQILQQGNSNPGHPECWHRSVRGPRIELGRIGFR</sequence>
<dbReference type="EMBL" id="AP023099">
    <property type="protein sequence ID" value="BCE87209.1"/>
    <property type="molecule type" value="Genomic_DNA"/>
</dbReference>
<evidence type="ECO:0000313" key="1">
    <source>
        <dbReference type="EMBL" id="BCE17326.1"/>
    </source>
</evidence>
<evidence type="ECO:0000313" key="5">
    <source>
        <dbReference type="EMBL" id="BCE52495.1"/>
    </source>
</evidence>
<reference evidence="1" key="1">
    <citation type="submission" date="2020-05" db="EMBL/GenBank/DDBJ databases">
        <title>Complete genome sequence of Bradyrhizobium diazoefficiens XF1 isolated from soybean nodule.</title>
        <authorList>
            <person name="Noda R."/>
            <person name="Kakizaki K."/>
            <person name="Minamisawa K."/>
        </authorList>
    </citation>
    <scope>NUCLEOTIDE SEQUENCE</scope>
    <source>
        <strain evidence="1">XF1</strain>
    </source>
</reference>
<dbReference type="EMBL" id="AP023096">
    <property type="protein sequence ID" value="BCE61209.1"/>
    <property type="molecule type" value="Genomic_DNA"/>
</dbReference>
<reference evidence="9" key="2">
    <citation type="submission" date="2020-05" db="EMBL/GenBank/DDBJ databases">
        <title>Complete genome sequence of Bradyrhizobium diazoefficiens XF10 isolated from soybean nodule.</title>
        <authorList>
            <person name="Noda R."/>
            <person name="Kakizaki K."/>
            <person name="Minamisawa K."/>
        </authorList>
    </citation>
    <scope>NUCLEOTIDE SEQUENCE</scope>
    <source>
        <strain evidence="9">XF10</strain>
    </source>
</reference>
<dbReference type="EMBL" id="AP023098">
    <property type="protein sequence ID" value="BCE78586.1"/>
    <property type="molecule type" value="Genomic_DNA"/>
</dbReference>
<dbReference type="AlphaFoldDB" id="A0A809WQV0"/>
<evidence type="ECO:0000313" key="9">
    <source>
        <dbReference type="EMBL" id="BCE87209.1"/>
    </source>
</evidence>
<protein>
    <submittedName>
        <fullName evidence="1">Uncharacterized protein</fullName>
    </submittedName>
</protein>
<proteinExistence type="predicted"/>
<dbReference type="EMBL" id="AP023095">
    <property type="protein sequence ID" value="BCE52495.1"/>
    <property type="molecule type" value="Genomic_DNA"/>
</dbReference>
<dbReference type="EMBL" id="AP023097">
    <property type="protein sequence ID" value="BCE69896.1"/>
    <property type="molecule type" value="Genomic_DNA"/>
</dbReference>
<evidence type="ECO:0000313" key="7">
    <source>
        <dbReference type="EMBL" id="BCE69896.1"/>
    </source>
</evidence>
<reference evidence="8" key="9">
    <citation type="submission" date="2020-05" db="EMBL/GenBank/DDBJ databases">
        <title>Complete genome sequence of Bradyrhizobium diazoefficiens XF9 isolated from soybean nodule.</title>
        <authorList>
            <person name="Noda R."/>
            <person name="Kakizaki K."/>
            <person name="Minamisawa K."/>
        </authorList>
    </citation>
    <scope>NUCLEOTIDE SEQUENCE</scope>
    <source>
        <strain evidence="8">XF9</strain>
    </source>
</reference>
<accession>A0A809WQV0</accession>
<evidence type="ECO:0000313" key="2">
    <source>
        <dbReference type="EMBL" id="BCE26238.1"/>
    </source>
</evidence>
<organism evidence="1">
    <name type="scientific">Bradyrhizobium diazoefficiens</name>
    <dbReference type="NCBI Taxonomy" id="1355477"/>
    <lineage>
        <taxon>Bacteria</taxon>
        <taxon>Pseudomonadati</taxon>
        <taxon>Pseudomonadota</taxon>
        <taxon>Alphaproteobacteria</taxon>
        <taxon>Hyphomicrobiales</taxon>
        <taxon>Nitrobacteraceae</taxon>
        <taxon>Bradyrhizobium</taxon>
    </lineage>
</organism>
<dbReference type="EMBL" id="AP023093">
    <property type="protein sequence ID" value="BCE34976.1"/>
    <property type="molecule type" value="Genomic_DNA"/>
</dbReference>
<dbReference type="EMBL" id="AP023091">
    <property type="protein sequence ID" value="BCE17326.1"/>
    <property type="molecule type" value="Genomic_DNA"/>
</dbReference>
<reference evidence="5" key="6">
    <citation type="submission" date="2020-05" db="EMBL/GenBank/DDBJ databases">
        <title>Complete genome sequence of Bradyrhizobium diazoefficiens XF5 isolated from soybean nodule.</title>
        <authorList>
            <person name="Noda R."/>
            <person name="Kakizaki K."/>
            <person name="Minamisawa K."/>
        </authorList>
    </citation>
    <scope>NUCLEOTIDE SEQUENCE</scope>
    <source>
        <strain evidence="5">XF5</strain>
    </source>
</reference>
<reference evidence="7" key="8">
    <citation type="submission" date="2020-05" db="EMBL/GenBank/DDBJ databases">
        <title>Complete genome sequence of Bradyrhizobium diazoefficiens XF8 isolated from soybean nodule.</title>
        <authorList>
            <person name="Noda R."/>
            <person name="Kakizaki K."/>
            <person name="Minamisawa K."/>
        </authorList>
    </citation>
    <scope>NUCLEOTIDE SEQUENCE</scope>
    <source>
        <strain evidence="7">XF8</strain>
    </source>
</reference>
<dbReference type="EMBL" id="AP023094">
    <property type="protein sequence ID" value="BCE43659.1"/>
    <property type="molecule type" value="Genomic_DNA"/>
</dbReference>
<evidence type="ECO:0000313" key="4">
    <source>
        <dbReference type="EMBL" id="BCE43659.1"/>
    </source>
</evidence>
<evidence type="ECO:0000313" key="6">
    <source>
        <dbReference type="EMBL" id="BCE61209.1"/>
    </source>
</evidence>
<evidence type="ECO:0000313" key="3">
    <source>
        <dbReference type="EMBL" id="BCE34976.1"/>
    </source>
</evidence>
<gene>
    <name evidence="9" type="ORF">XF10B_00070</name>
    <name evidence="1" type="ORF">XF1B_00070</name>
    <name evidence="2" type="ORF">XF2B_00070</name>
    <name evidence="3" type="ORF">XF3B_00070</name>
    <name evidence="4" type="ORF">XF4B_00080</name>
    <name evidence="5" type="ORF">XF5B_00070</name>
    <name evidence="6" type="ORF">XF6B_00080</name>
    <name evidence="7" type="ORF">XF8B_00070</name>
    <name evidence="8" type="ORF">XF9B_00070</name>
</gene>
<name>A0A809WQV0_9BRAD</name>
<reference evidence="2" key="3">
    <citation type="submission" date="2020-05" db="EMBL/GenBank/DDBJ databases">
        <title>Complete genome sequence of Bradyrhizobium diazoefficiens XF2 isolated from soybean nodule.</title>
        <authorList>
            <person name="Noda R."/>
            <person name="Kakizaki K."/>
            <person name="Minamisawa K."/>
        </authorList>
    </citation>
    <scope>NUCLEOTIDE SEQUENCE</scope>
    <source>
        <strain evidence="2">XF2</strain>
    </source>
</reference>
<reference evidence="3" key="4">
    <citation type="submission" date="2020-05" db="EMBL/GenBank/DDBJ databases">
        <title>Complete genome sequence of Bradyrhizobium diazoefficiens XF3 isolated from soybean nodule.</title>
        <authorList>
            <person name="Noda R."/>
            <person name="Kakizaki K."/>
            <person name="Minamisawa K."/>
        </authorList>
    </citation>
    <scope>NUCLEOTIDE SEQUENCE</scope>
    <source>
        <strain evidence="3">XF3</strain>
    </source>
</reference>
<evidence type="ECO:0000313" key="8">
    <source>
        <dbReference type="EMBL" id="BCE78586.1"/>
    </source>
</evidence>
<reference evidence="6" key="7">
    <citation type="submission" date="2020-05" db="EMBL/GenBank/DDBJ databases">
        <title>Complete genome sequence of Bradyrhizobium diazoefficiens XF6 isolated from soybean nodule.</title>
        <authorList>
            <person name="Noda R."/>
            <person name="Kakizaki K."/>
            <person name="Minamisawa K."/>
        </authorList>
    </citation>
    <scope>NUCLEOTIDE SEQUENCE</scope>
    <source>
        <strain evidence="6">XF6</strain>
    </source>
</reference>
<reference evidence="4" key="5">
    <citation type="submission" date="2020-05" db="EMBL/GenBank/DDBJ databases">
        <title>Complete genome sequence of Bradyrhizobium diazoefficiens XF4 isolated from soybean nodule.</title>
        <authorList>
            <person name="Noda R."/>
            <person name="Kakizaki K."/>
            <person name="Minamisawa K."/>
        </authorList>
    </citation>
    <scope>NUCLEOTIDE SEQUENCE</scope>
    <source>
        <strain evidence="4">XF4</strain>
    </source>
</reference>
<dbReference type="EMBL" id="AP023092">
    <property type="protein sequence ID" value="BCE26238.1"/>
    <property type="molecule type" value="Genomic_DNA"/>
</dbReference>